<evidence type="ECO:0000256" key="3">
    <source>
        <dbReference type="ARBA" id="ARBA00022989"/>
    </source>
</evidence>
<evidence type="ECO:0000313" key="8">
    <source>
        <dbReference type="EMBL" id="QAA34450.1"/>
    </source>
</evidence>
<feature type="chain" id="PRO_5019546764" evidence="6">
    <location>
        <begin position="25"/>
        <end position="324"/>
    </location>
</feature>
<dbReference type="PANTHER" id="PTHR43376">
    <property type="entry name" value="OLIGOPEPTIDE TRANSPORT SYSTEM PERMEASE PROTEIN"/>
    <property type="match status" value="1"/>
</dbReference>
<keyword evidence="5" id="KW-0813">Transport</keyword>
<dbReference type="RefSeq" id="WP_128215163.1">
    <property type="nucleotide sequence ID" value="NZ_CP025746.1"/>
</dbReference>
<proteinExistence type="inferred from homology"/>
<dbReference type="Pfam" id="PF00528">
    <property type="entry name" value="BPD_transp_1"/>
    <property type="match status" value="1"/>
</dbReference>
<keyword evidence="6" id="KW-0732">Signal</keyword>
<evidence type="ECO:0000313" key="9">
    <source>
        <dbReference type="Proteomes" id="UP000286268"/>
    </source>
</evidence>
<feature type="transmembrane region" description="Helical" evidence="5">
    <location>
        <begin position="145"/>
        <end position="167"/>
    </location>
</feature>
<dbReference type="PANTHER" id="PTHR43376:SF1">
    <property type="entry name" value="OLIGOPEPTIDE TRANSPORT SYSTEM PERMEASE PROTEIN"/>
    <property type="match status" value="1"/>
</dbReference>
<dbReference type="AlphaFoldDB" id="A0A410DZE5"/>
<keyword evidence="9" id="KW-1185">Reference proteome</keyword>
<gene>
    <name evidence="8" type="ORF">C1I91_23970</name>
</gene>
<dbReference type="PROSITE" id="PS50928">
    <property type="entry name" value="ABC_TM1"/>
    <property type="match status" value="1"/>
</dbReference>
<organism evidence="8 9">
    <name type="scientific">Clostridium manihotivorum</name>
    <dbReference type="NCBI Taxonomy" id="2320868"/>
    <lineage>
        <taxon>Bacteria</taxon>
        <taxon>Bacillati</taxon>
        <taxon>Bacillota</taxon>
        <taxon>Clostridia</taxon>
        <taxon>Eubacteriales</taxon>
        <taxon>Clostridiaceae</taxon>
        <taxon>Clostridium</taxon>
    </lineage>
</organism>
<sequence>MKKIVSCVLTMLASLLLVFFVIQAMPGNPVDTLAQEYIRTSQMPYDQALSKAKLALNYDPDIPVVKRFVTYVKNISTGNLGQSMSYKGQVSSIVLGALPWTLLVCSVSLLLSFSVGVILGIYVAWKRSNILDGFVTGYQAIFGSIPDYIVAYLLIVLFSVALGLFPSKGAYSSTVEVGFNAPFIIDVLHHAALPVLAYFVTTLAGWIMGMKASCMSVLGEDYINYARARGLSNKRIVFSYVGRNAVLPMVTSVAISFGMMFGGSPLIENLFVYPGVGYYLSTAISRRDYPLMQGMFLMIIVMVLLSGLVAEFLYTVLNPRLREK</sequence>
<feature type="transmembrane region" description="Helical" evidence="5">
    <location>
        <begin position="100"/>
        <end position="125"/>
    </location>
</feature>
<evidence type="ECO:0000256" key="5">
    <source>
        <dbReference type="RuleBase" id="RU363032"/>
    </source>
</evidence>
<keyword evidence="2 5" id="KW-0812">Transmembrane</keyword>
<feature type="transmembrane region" description="Helical" evidence="5">
    <location>
        <begin position="187"/>
        <end position="208"/>
    </location>
</feature>
<feature type="signal peptide" evidence="6">
    <location>
        <begin position="1"/>
        <end position="24"/>
    </location>
</feature>
<dbReference type="CDD" id="cd06261">
    <property type="entry name" value="TM_PBP2"/>
    <property type="match status" value="1"/>
</dbReference>
<evidence type="ECO:0000256" key="6">
    <source>
        <dbReference type="SAM" id="SignalP"/>
    </source>
</evidence>
<accession>A0A410DZE5</accession>
<evidence type="ECO:0000256" key="1">
    <source>
        <dbReference type="ARBA" id="ARBA00004141"/>
    </source>
</evidence>
<keyword evidence="3 5" id="KW-1133">Transmembrane helix</keyword>
<protein>
    <submittedName>
        <fullName evidence="8">ABC transporter permease</fullName>
    </submittedName>
</protein>
<dbReference type="GO" id="GO:0055085">
    <property type="term" value="P:transmembrane transport"/>
    <property type="evidence" value="ECO:0007669"/>
    <property type="project" value="InterPro"/>
</dbReference>
<dbReference type="InterPro" id="IPR035906">
    <property type="entry name" value="MetI-like_sf"/>
</dbReference>
<feature type="transmembrane region" description="Helical" evidence="5">
    <location>
        <begin position="245"/>
        <end position="267"/>
    </location>
</feature>
<dbReference type="Proteomes" id="UP000286268">
    <property type="component" value="Chromosome"/>
</dbReference>
<dbReference type="OrthoDB" id="9773221at2"/>
<comment type="similarity">
    <text evidence="5">Belongs to the binding-protein-dependent transport system permease family.</text>
</comment>
<dbReference type="SUPFAM" id="SSF161098">
    <property type="entry name" value="MetI-like"/>
    <property type="match status" value="1"/>
</dbReference>
<name>A0A410DZE5_9CLOT</name>
<dbReference type="Gene3D" id="1.10.3720.10">
    <property type="entry name" value="MetI-like"/>
    <property type="match status" value="1"/>
</dbReference>
<feature type="domain" description="ABC transmembrane type-1" evidence="7">
    <location>
        <begin position="98"/>
        <end position="310"/>
    </location>
</feature>
<keyword evidence="4 5" id="KW-0472">Membrane</keyword>
<reference evidence="8 9" key="1">
    <citation type="submission" date="2018-01" db="EMBL/GenBank/DDBJ databases">
        <title>Genome Sequencing and Assembly of Anaerobacter polyendosporus strain CT4.</title>
        <authorList>
            <person name="Tachaapaikoon C."/>
            <person name="Sutheeworapong S."/>
            <person name="Jenjaroenpun P."/>
            <person name="Wongsurawat T."/>
            <person name="Nookeaw I."/>
            <person name="Cheawchanlertfa P."/>
            <person name="Kosugi A."/>
            <person name="Cheevadhanarak S."/>
            <person name="Ratanakhanokchai K."/>
        </authorList>
    </citation>
    <scope>NUCLEOTIDE SEQUENCE [LARGE SCALE GENOMIC DNA]</scope>
    <source>
        <strain evidence="8 9">CT4</strain>
    </source>
</reference>
<feature type="transmembrane region" description="Helical" evidence="5">
    <location>
        <begin position="295"/>
        <end position="317"/>
    </location>
</feature>
<evidence type="ECO:0000259" key="7">
    <source>
        <dbReference type="PROSITE" id="PS50928"/>
    </source>
</evidence>
<comment type="subcellular location">
    <subcellularLocation>
        <location evidence="5">Cell membrane</location>
        <topology evidence="5">Multi-pass membrane protein</topology>
    </subcellularLocation>
    <subcellularLocation>
        <location evidence="1">Membrane</location>
        <topology evidence="1">Multi-pass membrane protein</topology>
    </subcellularLocation>
</comment>
<evidence type="ECO:0000256" key="2">
    <source>
        <dbReference type="ARBA" id="ARBA00022692"/>
    </source>
</evidence>
<dbReference type="InterPro" id="IPR000515">
    <property type="entry name" value="MetI-like"/>
</dbReference>
<dbReference type="GO" id="GO:0005886">
    <property type="term" value="C:plasma membrane"/>
    <property type="evidence" value="ECO:0007669"/>
    <property type="project" value="UniProtKB-SubCell"/>
</dbReference>
<evidence type="ECO:0000256" key="4">
    <source>
        <dbReference type="ARBA" id="ARBA00023136"/>
    </source>
</evidence>
<dbReference type="KEGG" id="cmah:C1I91_23970"/>
<dbReference type="EMBL" id="CP025746">
    <property type="protein sequence ID" value="QAA34450.1"/>
    <property type="molecule type" value="Genomic_DNA"/>
</dbReference>